<dbReference type="Proteomes" id="UP000014809">
    <property type="component" value="Chromosome"/>
</dbReference>
<evidence type="ECO:0000313" key="3">
    <source>
        <dbReference type="Proteomes" id="UP000014809"/>
    </source>
</evidence>
<keyword evidence="3" id="KW-1185">Reference proteome</keyword>
<evidence type="ECO:0000256" key="1">
    <source>
        <dbReference type="SAM" id="MobiDB-lite"/>
    </source>
</evidence>
<evidence type="ECO:0000313" key="2">
    <source>
        <dbReference type="EMBL" id="AGP29997.1"/>
    </source>
</evidence>
<feature type="region of interest" description="Disordered" evidence="1">
    <location>
        <begin position="1"/>
        <end position="32"/>
    </location>
</feature>
<reference evidence="2 3" key="1">
    <citation type="submission" date="2012-06" db="EMBL/GenBank/DDBJ databases">
        <title>Complete genome sequence of Corynebacterium terpenotabidum Y-11 (=DSM 44721).</title>
        <authorList>
            <person name="Ruckert C."/>
            <person name="Albersmeier A."/>
            <person name="Al-Dilaimi A."/>
            <person name="Szczepanowski R."/>
            <person name="Kalinowski J."/>
        </authorList>
    </citation>
    <scope>NUCLEOTIDE SEQUENCE [LARGE SCALE GENOMIC DNA]</scope>
    <source>
        <strain evidence="2 3">Y-11</strain>
    </source>
</reference>
<name>S4XA55_9CORY</name>
<dbReference type="EMBL" id="CP003696">
    <property type="protein sequence ID" value="AGP29997.1"/>
    <property type="molecule type" value="Genomic_DNA"/>
</dbReference>
<dbReference type="STRING" id="1200352.A606_01710"/>
<accession>S4XA55</accession>
<protein>
    <recommendedName>
        <fullName evidence="4">Insertion element protein</fullName>
    </recommendedName>
</protein>
<evidence type="ECO:0008006" key="4">
    <source>
        <dbReference type="Google" id="ProtNLM"/>
    </source>
</evidence>
<feature type="compositionally biased region" description="Basic and acidic residues" evidence="1">
    <location>
        <begin position="1"/>
        <end position="17"/>
    </location>
</feature>
<dbReference type="AlphaFoldDB" id="S4XA55"/>
<dbReference type="RefSeq" id="WP_020440362.1">
    <property type="nucleotide sequence ID" value="NC_021663.1"/>
</dbReference>
<sequence length="79" mass="8738">MSGADRNDPDIHPDPAHRANGSISGRAAHPNPRRATVMNCPYCASENLWPDPETDNAWQCRDCCRVFSVKLHGQIPRGV</sequence>
<dbReference type="KEGG" id="cter:A606_01710"/>
<organism evidence="2 3">
    <name type="scientific">Corynebacterium terpenotabidum Y-11</name>
    <dbReference type="NCBI Taxonomy" id="1200352"/>
    <lineage>
        <taxon>Bacteria</taxon>
        <taxon>Bacillati</taxon>
        <taxon>Actinomycetota</taxon>
        <taxon>Actinomycetes</taxon>
        <taxon>Mycobacteriales</taxon>
        <taxon>Corynebacteriaceae</taxon>
        <taxon>Corynebacterium</taxon>
    </lineage>
</organism>
<dbReference type="HOGENOM" id="CLU_192078_0_0_11"/>
<proteinExistence type="predicted"/>
<gene>
    <name evidence="2" type="ORF">A606_01710</name>
</gene>
<dbReference type="PATRIC" id="fig|1200352.3.peg.344"/>
<dbReference type="eggNOG" id="ENOG5031JJ8">
    <property type="taxonomic scope" value="Bacteria"/>
</dbReference>